<comment type="subcellular location">
    <subcellularLocation>
        <location evidence="1">Cell membrane</location>
    </subcellularLocation>
</comment>
<evidence type="ECO:0000313" key="6">
    <source>
        <dbReference type="EMBL" id="MEV8468302.1"/>
    </source>
</evidence>
<feature type="domain" description="FMN-binding" evidence="5">
    <location>
        <begin position="93"/>
        <end position="184"/>
    </location>
</feature>
<dbReference type="Pfam" id="PF12801">
    <property type="entry name" value="Fer4_5"/>
    <property type="match status" value="2"/>
</dbReference>
<evidence type="ECO:0000256" key="3">
    <source>
        <dbReference type="ARBA" id="ARBA00023136"/>
    </source>
</evidence>
<evidence type="ECO:0000256" key="1">
    <source>
        <dbReference type="ARBA" id="ARBA00004236"/>
    </source>
</evidence>
<evidence type="ECO:0000256" key="4">
    <source>
        <dbReference type="SAM" id="Phobius"/>
    </source>
</evidence>
<gene>
    <name evidence="6" type="ORF">AB0T83_16115</name>
</gene>
<evidence type="ECO:0000256" key="2">
    <source>
        <dbReference type="ARBA" id="ARBA00022475"/>
    </source>
</evidence>
<dbReference type="Pfam" id="PF04205">
    <property type="entry name" value="FMN_bind"/>
    <property type="match status" value="1"/>
</dbReference>
<protein>
    <submittedName>
        <fullName evidence="6">4Fe-4S binding protein</fullName>
    </submittedName>
</protein>
<keyword evidence="2" id="KW-1003">Cell membrane</keyword>
<comment type="caution">
    <text evidence="6">The sequence shown here is derived from an EMBL/GenBank/DDBJ whole genome shotgun (WGS) entry which is preliminary data.</text>
</comment>
<reference evidence="6 7" key="1">
    <citation type="submission" date="2024-07" db="EMBL/GenBank/DDBJ databases">
        <authorList>
            <person name="Kang M."/>
        </authorList>
    </citation>
    <scope>NUCLEOTIDE SEQUENCE [LARGE SCALE GENOMIC DNA]</scope>
    <source>
        <strain evidence="6 7">DFM31</strain>
    </source>
</reference>
<dbReference type="SMART" id="SM00900">
    <property type="entry name" value="FMN_bind"/>
    <property type="match status" value="1"/>
</dbReference>
<dbReference type="PANTHER" id="PTHR30224">
    <property type="entry name" value="ELECTRON TRANSPORT PROTEIN"/>
    <property type="match status" value="1"/>
</dbReference>
<accession>A0ABV3LB88</accession>
<dbReference type="RefSeq" id="WP_366194255.1">
    <property type="nucleotide sequence ID" value="NZ_JBFBVU010000026.1"/>
</dbReference>
<dbReference type="InterPro" id="IPR011399">
    <property type="entry name" value="NosR"/>
</dbReference>
<keyword evidence="3 4" id="KW-0472">Membrane</keyword>
<keyword evidence="4" id="KW-0812">Transmembrane</keyword>
<evidence type="ECO:0000259" key="5">
    <source>
        <dbReference type="SMART" id="SM00900"/>
    </source>
</evidence>
<keyword evidence="4" id="KW-1133">Transmembrane helix</keyword>
<proteinExistence type="predicted"/>
<name>A0ABV3LB88_9RHOB</name>
<dbReference type="PIRSF" id="PIRSF036354">
    <property type="entry name" value="NosR"/>
    <property type="match status" value="1"/>
</dbReference>
<keyword evidence="7" id="KW-1185">Reference proteome</keyword>
<dbReference type="InterPro" id="IPR007329">
    <property type="entry name" value="FMN-bd"/>
</dbReference>
<feature type="transmembrane region" description="Helical" evidence="4">
    <location>
        <begin position="476"/>
        <end position="496"/>
    </location>
</feature>
<organism evidence="6 7">
    <name type="scientific">Meridianimarinicoccus marinus</name>
    <dbReference type="NCBI Taxonomy" id="3231483"/>
    <lineage>
        <taxon>Bacteria</taxon>
        <taxon>Pseudomonadati</taxon>
        <taxon>Pseudomonadota</taxon>
        <taxon>Alphaproteobacteria</taxon>
        <taxon>Rhodobacterales</taxon>
        <taxon>Paracoccaceae</taxon>
        <taxon>Meridianimarinicoccus</taxon>
    </lineage>
</organism>
<dbReference type="SUPFAM" id="SSF54862">
    <property type="entry name" value="4Fe-4S ferredoxins"/>
    <property type="match status" value="1"/>
</dbReference>
<sequence>MIRLHHIPLLLPCLLILVLNGGLALAQTGLLRESAEAPSLQVLTAMAERLFDPGAPIRVRADEGAVPGWAVTTAGGETLGYIGSTWEIAGSVGYSGRPIEMLVAVSRDGTIAGAELLRHSEPILTLGLSDADIARFVAGFGGVDLTAPRDSAAAAEANAPDVISRATVSTGVIRDGILRSARALALDRGVIDAGRIDRTGFAPQDWAALLADGSIAHAGTTKTEAAAAFAEAKVPLSPGDAPFLDLYVALLDSPTIGQNLLGQTLYTRAVGGLGAGQVALFVGSQGVQSHRGTGWRRSHVFDRITVVQGERRFALTDEGYLRVDRLGLQDAPPMKERSVFQLGDGFDPIAPFRVEVAATRPASDGTELRFVTAVDYALPSQYILAPPPEPTPLWEKTWRDKRFVVIGVGLMIATLTLMLFAQEALVARPRLWRSFRYGFLTLTLVWLGWGVNGQLSVVQVVAFLQSLLTGFHWETFLIEPVIFILWSFVALGLLFWGRGVYCGWLCPFGALQELTNAIAQKLKVPQIVVPQAIHERLWTVKYTLFLSILALSFYSMSHAITLAEAEPFKTAISLRMIRAWPFVLMVLAILTAGLFIERFYCRYLCPLGAALAIPAKLKIFDWLHRRSQCGRECRLCEQKCTVGAIDALGRINPNECVLCLRCQVIFNDDTTCPTLLKRARSDAARQAAIEKARAARAAKEQEA</sequence>
<dbReference type="PANTHER" id="PTHR30224:SF4">
    <property type="entry name" value="ELECTRON TRANSPORT PROTEIN YCCM-RELATED"/>
    <property type="match status" value="1"/>
</dbReference>
<dbReference type="EMBL" id="JBFBVU010000026">
    <property type="protein sequence ID" value="MEV8468302.1"/>
    <property type="molecule type" value="Genomic_DNA"/>
</dbReference>
<feature type="transmembrane region" description="Helical" evidence="4">
    <location>
        <begin position="437"/>
        <end position="464"/>
    </location>
</feature>
<dbReference type="Proteomes" id="UP001553161">
    <property type="component" value="Unassembled WGS sequence"/>
</dbReference>
<feature type="transmembrane region" description="Helical" evidence="4">
    <location>
        <begin position="577"/>
        <end position="596"/>
    </location>
</feature>
<dbReference type="InterPro" id="IPR017896">
    <property type="entry name" value="4Fe4S_Fe-S-bd"/>
</dbReference>
<feature type="transmembrane region" description="Helical" evidence="4">
    <location>
        <begin position="403"/>
        <end position="425"/>
    </location>
</feature>
<evidence type="ECO:0000313" key="7">
    <source>
        <dbReference type="Proteomes" id="UP001553161"/>
    </source>
</evidence>
<feature type="transmembrane region" description="Helical" evidence="4">
    <location>
        <begin position="544"/>
        <end position="565"/>
    </location>
</feature>
<dbReference type="InterPro" id="IPR052378">
    <property type="entry name" value="NosR_regulator"/>
</dbReference>